<evidence type="ECO:0000313" key="2">
    <source>
        <dbReference type="Proteomes" id="UP000265520"/>
    </source>
</evidence>
<organism evidence="1 2">
    <name type="scientific">Trifolium medium</name>
    <dbReference type="NCBI Taxonomy" id="97028"/>
    <lineage>
        <taxon>Eukaryota</taxon>
        <taxon>Viridiplantae</taxon>
        <taxon>Streptophyta</taxon>
        <taxon>Embryophyta</taxon>
        <taxon>Tracheophyta</taxon>
        <taxon>Spermatophyta</taxon>
        <taxon>Magnoliopsida</taxon>
        <taxon>eudicotyledons</taxon>
        <taxon>Gunneridae</taxon>
        <taxon>Pentapetalae</taxon>
        <taxon>rosids</taxon>
        <taxon>fabids</taxon>
        <taxon>Fabales</taxon>
        <taxon>Fabaceae</taxon>
        <taxon>Papilionoideae</taxon>
        <taxon>50 kb inversion clade</taxon>
        <taxon>NPAAA clade</taxon>
        <taxon>Hologalegina</taxon>
        <taxon>IRL clade</taxon>
        <taxon>Trifolieae</taxon>
        <taxon>Trifolium</taxon>
    </lineage>
</organism>
<proteinExistence type="predicted"/>
<feature type="non-terminal residue" evidence="1">
    <location>
        <position position="1"/>
    </location>
</feature>
<protein>
    <submittedName>
        <fullName evidence="1">Uncharacterized protein</fullName>
    </submittedName>
</protein>
<reference evidence="1 2" key="1">
    <citation type="journal article" date="2018" name="Front. Plant Sci.">
        <title>Red Clover (Trifolium pratense) and Zigzag Clover (T. medium) - A Picture of Genomic Similarities and Differences.</title>
        <authorList>
            <person name="Dluhosova J."/>
            <person name="Istvanek J."/>
            <person name="Nedelnik J."/>
            <person name="Repkova J."/>
        </authorList>
    </citation>
    <scope>NUCLEOTIDE SEQUENCE [LARGE SCALE GENOMIC DNA]</scope>
    <source>
        <strain evidence="2">cv. 10/8</strain>
        <tissue evidence="1">Leaf</tissue>
    </source>
</reference>
<dbReference type="EMBL" id="LXQA010672201">
    <property type="protein sequence ID" value="MCI65242.1"/>
    <property type="molecule type" value="Genomic_DNA"/>
</dbReference>
<keyword evidence="2" id="KW-1185">Reference proteome</keyword>
<name>A0A392TVW6_9FABA</name>
<accession>A0A392TVW6</accession>
<sequence>LVFLFADNMADFADELLRIAVELKGPKRGEEGDEKQDERCA</sequence>
<evidence type="ECO:0000313" key="1">
    <source>
        <dbReference type="EMBL" id="MCI65242.1"/>
    </source>
</evidence>
<dbReference type="Proteomes" id="UP000265520">
    <property type="component" value="Unassembled WGS sequence"/>
</dbReference>
<dbReference type="AlphaFoldDB" id="A0A392TVW6"/>
<comment type="caution">
    <text evidence="1">The sequence shown here is derived from an EMBL/GenBank/DDBJ whole genome shotgun (WGS) entry which is preliminary data.</text>
</comment>